<gene>
    <name evidence="2" type="ORF">FBQ74_00030</name>
</gene>
<feature type="chain" id="PRO_5022974546" description="Pullulanase" evidence="1">
    <location>
        <begin position="20"/>
        <end position="147"/>
    </location>
</feature>
<evidence type="ECO:0000313" key="3">
    <source>
        <dbReference type="Proteomes" id="UP000304912"/>
    </source>
</evidence>
<organism evidence="2 3">
    <name type="scientific">Salinimonas iocasae</name>
    <dbReference type="NCBI Taxonomy" id="2572577"/>
    <lineage>
        <taxon>Bacteria</taxon>
        <taxon>Pseudomonadati</taxon>
        <taxon>Pseudomonadota</taxon>
        <taxon>Gammaproteobacteria</taxon>
        <taxon>Alteromonadales</taxon>
        <taxon>Alteromonadaceae</taxon>
        <taxon>Alteromonas/Salinimonas group</taxon>
        <taxon>Salinimonas</taxon>
    </lineage>
</organism>
<evidence type="ECO:0008006" key="4">
    <source>
        <dbReference type="Google" id="ProtNLM"/>
    </source>
</evidence>
<dbReference type="OrthoDB" id="6196650at2"/>
<dbReference type="AlphaFoldDB" id="A0A5B7Y8M9"/>
<dbReference type="PROSITE" id="PS51257">
    <property type="entry name" value="PROKAR_LIPOPROTEIN"/>
    <property type="match status" value="1"/>
</dbReference>
<protein>
    <recommendedName>
        <fullName evidence="4">Pullulanase</fullName>
    </recommendedName>
</protein>
<sequence>MKKALAVFAVALLSGCSSNSIVNSLPGTNMSSDVSFDEMYLRGVFNWWEATPAYQLKEGRSNWYVDVELIADGQPYDFKLADKVWTASQTCGGKYKGQPAITNKTTYLVCGSDAENIQFVPSSTGTYRFSFARASGDEIRLEITPVS</sequence>
<evidence type="ECO:0000313" key="2">
    <source>
        <dbReference type="EMBL" id="QCZ91962.1"/>
    </source>
</evidence>
<dbReference type="EMBL" id="CP039852">
    <property type="protein sequence ID" value="QCZ91962.1"/>
    <property type="molecule type" value="Genomic_DNA"/>
</dbReference>
<dbReference type="Proteomes" id="UP000304912">
    <property type="component" value="Chromosome"/>
</dbReference>
<accession>A0A5B7Y8M9</accession>
<name>A0A5B7Y8M9_9ALTE</name>
<proteinExistence type="predicted"/>
<feature type="signal peptide" evidence="1">
    <location>
        <begin position="1"/>
        <end position="19"/>
    </location>
</feature>
<evidence type="ECO:0000256" key="1">
    <source>
        <dbReference type="SAM" id="SignalP"/>
    </source>
</evidence>
<keyword evidence="3" id="KW-1185">Reference proteome</keyword>
<keyword evidence="1" id="KW-0732">Signal</keyword>
<dbReference type="KEGG" id="salk:FBQ74_00030"/>
<reference evidence="2 3" key="1">
    <citation type="submission" date="2019-04" db="EMBL/GenBank/DDBJ databases">
        <title>Salinimonas iocasae sp. nov., a halophilic bacterium isolated from the outer tube casing of tubeworms in Okinawa Trough.</title>
        <authorList>
            <person name="Zhang H."/>
            <person name="Wang H."/>
            <person name="Li C."/>
        </authorList>
    </citation>
    <scope>NUCLEOTIDE SEQUENCE [LARGE SCALE GENOMIC DNA]</scope>
    <source>
        <strain evidence="2 3">KX18D6</strain>
    </source>
</reference>